<dbReference type="Gene3D" id="1.20.1480.20">
    <property type="entry name" value="MAST3 pre-PK domain-like"/>
    <property type="match status" value="1"/>
</dbReference>
<dbReference type="SMART" id="SM00220">
    <property type="entry name" value="S_TKc"/>
    <property type="match status" value="1"/>
</dbReference>
<keyword evidence="4" id="KW-0808">Transferase</keyword>
<comment type="catalytic activity">
    <reaction evidence="9">
        <text>L-threonyl-[protein] + ATP = O-phospho-L-threonyl-[protein] + ADP + H(+)</text>
        <dbReference type="Rhea" id="RHEA:46608"/>
        <dbReference type="Rhea" id="RHEA-COMP:11060"/>
        <dbReference type="Rhea" id="RHEA-COMP:11605"/>
        <dbReference type="ChEBI" id="CHEBI:15378"/>
        <dbReference type="ChEBI" id="CHEBI:30013"/>
        <dbReference type="ChEBI" id="CHEBI:30616"/>
        <dbReference type="ChEBI" id="CHEBI:61977"/>
        <dbReference type="ChEBI" id="CHEBI:456216"/>
        <dbReference type="EC" id="2.7.11.1"/>
    </reaction>
</comment>
<evidence type="ECO:0000256" key="8">
    <source>
        <dbReference type="ARBA" id="ARBA00033099"/>
    </source>
</evidence>
<keyword evidence="7" id="KW-0067">ATP-binding</keyword>
<evidence type="ECO:0000256" key="3">
    <source>
        <dbReference type="ARBA" id="ARBA00022527"/>
    </source>
</evidence>
<comment type="catalytic activity">
    <reaction evidence="10">
        <text>L-seryl-[protein] + ATP = O-phospho-L-seryl-[protein] + ADP + H(+)</text>
        <dbReference type="Rhea" id="RHEA:17989"/>
        <dbReference type="Rhea" id="RHEA-COMP:9863"/>
        <dbReference type="Rhea" id="RHEA-COMP:11604"/>
        <dbReference type="ChEBI" id="CHEBI:15378"/>
        <dbReference type="ChEBI" id="CHEBI:29999"/>
        <dbReference type="ChEBI" id="CHEBI:30616"/>
        <dbReference type="ChEBI" id="CHEBI:83421"/>
        <dbReference type="ChEBI" id="CHEBI:456216"/>
        <dbReference type="EC" id="2.7.11.1"/>
    </reaction>
</comment>
<evidence type="ECO:0000256" key="11">
    <source>
        <dbReference type="SAM" id="MobiDB-lite"/>
    </source>
</evidence>
<keyword evidence="3" id="KW-0723">Serine/threonine-protein kinase</keyword>
<evidence type="ECO:0000256" key="4">
    <source>
        <dbReference type="ARBA" id="ARBA00022679"/>
    </source>
</evidence>
<dbReference type="FunFam" id="1.10.510.10:FF:001549">
    <property type="entry name" value="Serine/threonine protein kinase, putative"/>
    <property type="match status" value="1"/>
</dbReference>
<dbReference type="Pfam" id="PF00069">
    <property type="entry name" value="Pkinase"/>
    <property type="match status" value="1"/>
</dbReference>
<feature type="compositionally biased region" description="Basic and acidic residues" evidence="11">
    <location>
        <begin position="618"/>
        <end position="637"/>
    </location>
</feature>
<evidence type="ECO:0000256" key="5">
    <source>
        <dbReference type="ARBA" id="ARBA00022741"/>
    </source>
</evidence>
<name>A0A9J6GAC7_HAELO</name>
<evidence type="ECO:0000256" key="10">
    <source>
        <dbReference type="ARBA" id="ARBA00048679"/>
    </source>
</evidence>
<evidence type="ECO:0000256" key="9">
    <source>
        <dbReference type="ARBA" id="ARBA00047899"/>
    </source>
</evidence>
<dbReference type="PROSITE" id="PS50011">
    <property type="entry name" value="PROTEIN_KINASE_DOM"/>
    <property type="match status" value="1"/>
</dbReference>
<keyword evidence="5" id="KW-0547">Nucleotide-binding</keyword>
<organism evidence="13 14">
    <name type="scientific">Haemaphysalis longicornis</name>
    <name type="common">Bush tick</name>
    <dbReference type="NCBI Taxonomy" id="44386"/>
    <lineage>
        <taxon>Eukaryota</taxon>
        <taxon>Metazoa</taxon>
        <taxon>Ecdysozoa</taxon>
        <taxon>Arthropoda</taxon>
        <taxon>Chelicerata</taxon>
        <taxon>Arachnida</taxon>
        <taxon>Acari</taxon>
        <taxon>Parasitiformes</taxon>
        <taxon>Ixodida</taxon>
        <taxon>Ixodoidea</taxon>
        <taxon>Ixodidae</taxon>
        <taxon>Haemaphysalinae</taxon>
        <taxon>Haemaphysalis</taxon>
    </lineage>
</organism>
<dbReference type="Proteomes" id="UP000821853">
    <property type="component" value="Chromosome 5"/>
</dbReference>
<dbReference type="GO" id="GO:0005524">
    <property type="term" value="F:ATP binding"/>
    <property type="evidence" value="ECO:0007669"/>
    <property type="project" value="UniProtKB-KW"/>
</dbReference>
<dbReference type="InterPro" id="IPR008271">
    <property type="entry name" value="Ser/Thr_kinase_AS"/>
</dbReference>
<dbReference type="PANTHER" id="PTHR24356:SF1">
    <property type="entry name" value="SERINE_THREONINE-PROTEIN KINASE GREATWALL"/>
    <property type="match status" value="1"/>
</dbReference>
<keyword evidence="6" id="KW-0418">Kinase</keyword>
<evidence type="ECO:0000256" key="1">
    <source>
        <dbReference type="ARBA" id="ARBA00012513"/>
    </source>
</evidence>
<gene>
    <name evidence="13" type="ORF">HPB48_019849</name>
</gene>
<dbReference type="FunFam" id="3.30.200.20:FF:001780">
    <property type="entry name" value="Serine/threonine protein kinase, putative"/>
    <property type="match status" value="1"/>
</dbReference>
<accession>A0A9J6GAC7</accession>
<dbReference type="VEuPathDB" id="VectorBase:HLOH_049493"/>
<dbReference type="Gene3D" id="3.30.200.20">
    <property type="entry name" value="Phosphorylase Kinase, domain 1"/>
    <property type="match status" value="1"/>
</dbReference>
<evidence type="ECO:0000313" key="13">
    <source>
        <dbReference type="EMBL" id="KAH9375326.1"/>
    </source>
</evidence>
<dbReference type="PANTHER" id="PTHR24356">
    <property type="entry name" value="SERINE/THREONINE-PROTEIN KINASE"/>
    <property type="match status" value="1"/>
</dbReference>
<dbReference type="EC" id="2.7.11.1" evidence="1"/>
<reference evidence="13 14" key="1">
    <citation type="journal article" date="2020" name="Cell">
        <title>Large-Scale Comparative Analyses of Tick Genomes Elucidate Their Genetic Diversity and Vector Capacities.</title>
        <authorList>
            <consortium name="Tick Genome and Microbiome Consortium (TIGMIC)"/>
            <person name="Jia N."/>
            <person name="Wang J."/>
            <person name="Shi W."/>
            <person name="Du L."/>
            <person name="Sun Y."/>
            <person name="Zhan W."/>
            <person name="Jiang J.F."/>
            <person name="Wang Q."/>
            <person name="Zhang B."/>
            <person name="Ji P."/>
            <person name="Bell-Sakyi L."/>
            <person name="Cui X.M."/>
            <person name="Yuan T.T."/>
            <person name="Jiang B.G."/>
            <person name="Yang W.F."/>
            <person name="Lam T.T."/>
            <person name="Chang Q.C."/>
            <person name="Ding S.J."/>
            <person name="Wang X.J."/>
            <person name="Zhu J.G."/>
            <person name="Ruan X.D."/>
            <person name="Zhao L."/>
            <person name="Wei J.T."/>
            <person name="Ye R.Z."/>
            <person name="Que T.C."/>
            <person name="Du C.H."/>
            <person name="Zhou Y.H."/>
            <person name="Cheng J.X."/>
            <person name="Dai P.F."/>
            <person name="Guo W.B."/>
            <person name="Han X.H."/>
            <person name="Huang E.J."/>
            <person name="Li L.F."/>
            <person name="Wei W."/>
            <person name="Gao Y.C."/>
            <person name="Liu J.Z."/>
            <person name="Shao H.Z."/>
            <person name="Wang X."/>
            <person name="Wang C.C."/>
            <person name="Yang T.C."/>
            <person name="Huo Q.B."/>
            <person name="Li W."/>
            <person name="Chen H.Y."/>
            <person name="Chen S.E."/>
            <person name="Zhou L.G."/>
            <person name="Ni X.B."/>
            <person name="Tian J.H."/>
            <person name="Sheng Y."/>
            <person name="Liu T."/>
            <person name="Pan Y.S."/>
            <person name="Xia L.Y."/>
            <person name="Li J."/>
            <person name="Zhao F."/>
            <person name="Cao W.C."/>
        </authorList>
    </citation>
    <scope>NUCLEOTIDE SEQUENCE [LARGE SCALE GENOMIC DNA]</scope>
    <source>
        <strain evidence="13">HaeL-2018</strain>
    </source>
</reference>
<proteinExistence type="predicted"/>
<dbReference type="InterPro" id="IPR050236">
    <property type="entry name" value="Ser_Thr_kinase_AGC"/>
</dbReference>
<keyword evidence="14" id="KW-1185">Reference proteome</keyword>
<dbReference type="InterPro" id="IPR011009">
    <property type="entry name" value="Kinase-like_dom_sf"/>
</dbReference>
<protein>
    <recommendedName>
        <fullName evidence="2">Serine/threonine-protein kinase greatwall</fullName>
        <ecNumber evidence="1">2.7.11.1</ecNumber>
    </recommendedName>
    <alternativeName>
        <fullName evidence="8">Microtubule-associated serine/threonine-protein kinase-like</fullName>
    </alternativeName>
</protein>
<feature type="region of interest" description="Disordered" evidence="11">
    <location>
        <begin position="617"/>
        <end position="641"/>
    </location>
</feature>
<dbReference type="SUPFAM" id="SSF56112">
    <property type="entry name" value="Protein kinase-like (PK-like)"/>
    <property type="match status" value="1"/>
</dbReference>
<feature type="domain" description="Protein kinase" evidence="12">
    <location>
        <begin position="318"/>
        <end position="591"/>
    </location>
</feature>
<dbReference type="Gene3D" id="2.30.42.10">
    <property type="match status" value="1"/>
</dbReference>
<dbReference type="Gene3D" id="1.10.510.10">
    <property type="entry name" value="Transferase(Phosphotransferase) domain 1"/>
    <property type="match status" value="1"/>
</dbReference>
<dbReference type="PROSITE" id="PS00108">
    <property type="entry name" value="PROTEIN_KINASE_ST"/>
    <property type="match status" value="1"/>
</dbReference>
<dbReference type="InterPro" id="IPR000719">
    <property type="entry name" value="Prot_kinase_dom"/>
</dbReference>
<dbReference type="GO" id="GO:0035556">
    <property type="term" value="P:intracellular signal transduction"/>
    <property type="evidence" value="ECO:0007669"/>
    <property type="project" value="TreeGrafter"/>
</dbReference>
<dbReference type="SUPFAM" id="SSF50156">
    <property type="entry name" value="PDZ domain-like"/>
    <property type="match status" value="2"/>
</dbReference>
<comment type="caution">
    <text evidence="13">The sequence shown here is derived from an EMBL/GenBank/DDBJ whole genome shotgun (WGS) entry which is preliminary data.</text>
</comment>
<evidence type="ECO:0000256" key="6">
    <source>
        <dbReference type="ARBA" id="ARBA00022777"/>
    </source>
</evidence>
<dbReference type="GO" id="GO:0005634">
    <property type="term" value="C:nucleus"/>
    <property type="evidence" value="ECO:0007669"/>
    <property type="project" value="TreeGrafter"/>
</dbReference>
<dbReference type="OrthoDB" id="248923at2759"/>
<dbReference type="AlphaFoldDB" id="A0A9J6GAC7"/>
<dbReference type="InterPro" id="IPR036034">
    <property type="entry name" value="PDZ_sf"/>
</dbReference>
<evidence type="ECO:0000256" key="7">
    <source>
        <dbReference type="ARBA" id="ARBA00022840"/>
    </source>
</evidence>
<dbReference type="InterPro" id="IPR023142">
    <property type="entry name" value="MAST_pre-PK_dom_sf"/>
</dbReference>
<dbReference type="GO" id="GO:0004674">
    <property type="term" value="F:protein serine/threonine kinase activity"/>
    <property type="evidence" value="ECO:0007669"/>
    <property type="project" value="UniProtKB-KW"/>
</dbReference>
<sequence>MRYRSNDVMDNYHQLFVLESRKQTSMLRGIFFLLLVNLHLPVQTKRARGGLTLVSSSVDTHHFHRRYHHHCHYIRVAEEEPSPCSRGLASPFGSRCLPATLFCDPPGKNSTQARPVASWQLEDCVGWPPYRCRSPEPRERLQFNQSNAMASAAPSAEKLGVDKRKASAKMLVTLYPRIPKTATVLLEFFIKRESKVSLMREPLSHFCQEEVVLHAQECLLKLNKQVITYQDARDMVENLVGLHNMCVKKNTEVARELGITVRKLVIIVGEVATSLERISEVPVTDWMAIGDAIVNKLEKLNLAKPPPFGTYIPRMRDFKSVKLLGAGGFGAVYLTNYRPANFVSSLKLVNVDRFSRHKQAAMDKVVASVIRNPFLVKYYCCFCVKEAYVTVMEYIAGVDLMRVVTKEEYMDLEPVKVIMAQLILALEHMHLRGFLHRDIKVSNMMISPGGRVKVIDFDTTKVCSGHFAKRLLKGYFRRTPFEFHDMESAGTIPYMAPEILKRRPYGRAADWWSAGIVMYKLMTGRVPFRGKTKQLLRERIITAPLKWPKAVEHPHSANTPAKDMTYRMLKKNPLERLGSRNYSDLKTHPFFDNFNWKMLYEKTDLCDIPSIKDIMNSDAEKDRKSGDPEDKRKHLQIEDMTDVNAESQKPLLCYAAPSFKKLMTKVRGRTASISVPESFMESTGLTSTAIDYQANSPMTTSRSGALTRRLNASWKHYRPFLEEQEVALQRALPVFSSQAVTKGTPADLSKVLPLDFILHVNGTAVAEAPLPRIKKMIGAAGDQMVLSVMATSPYRLLTSRRDMLSIMRGLNRETAVIKAASLGCVGAKPYGVGIIDVDVSDDKYKDKVKCFMILYADVSSANGKRVFPGDVLVEIDGASVEGMSGPQVDHLLSCGKPEISLSVVPLSPMRKKRLLISRYQETVMTDTKVLSRSTAADID</sequence>
<evidence type="ECO:0000256" key="2">
    <source>
        <dbReference type="ARBA" id="ARBA00022148"/>
    </source>
</evidence>
<evidence type="ECO:0000259" key="12">
    <source>
        <dbReference type="PROSITE" id="PS50011"/>
    </source>
</evidence>
<evidence type="ECO:0000313" key="14">
    <source>
        <dbReference type="Proteomes" id="UP000821853"/>
    </source>
</evidence>
<dbReference type="EMBL" id="JABSTR010000007">
    <property type="protein sequence ID" value="KAH9375326.1"/>
    <property type="molecule type" value="Genomic_DNA"/>
</dbReference>